<dbReference type="AlphaFoldDB" id="A0A0F9SK06"/>
<accession>A0A0F9SK06</accession>
<gene>
    <name evidence="1" type="ORF">LCGC14_0442850</name>
</gene>
<evidence type="ECO:0000313" key="1">
    <source>
        <dbReference type="EMBL" id="KKN69290.1"/>
    </source>
</evidence>
<comment type="caution">
    <text evidence="1">The sequence shown here is derived from an EMBL/GenBank/DDBJ whole genome shotgun (WGS) entry which is preliminary data.</text>
</comment>
<proteinExistence type="predicted"/>
<sequence length="120" mass="13406">MTTQSRLITELMTALRRVGSGYHIRCGHLGKWLDCLVATCVEDLSVYLKAYQICSCKPGSPDDQCSIHGYEAWKQQRLEDCPHCNGDPDGVCYHQKEGGCIEIEDVPAVAEEMTKGHRYG</sequence>
<dbReference type="EMBL" id="LAZR01000429">
    <property type="protein sequence ID" value="KKN69290.1"/>
    <property type="molecule type" value="Genomic_DNA"/>
</dbReference>
<name>A0A0F9SK06_9ZZZZ</name>
<protein>
    <submittedName>
        <fullName evidence="1">Uncharacterized protein</fullName>
    </submittedName>
</protein>
<organism evidence="1">
    <name type="scientific">marine sediment metagenome</name>
    <dbReference type="NCBI Taxonomy" id="412755"/>
    <lineage>
        <taxon>unclassified sequences</taxon>
        <taxon>metagenomes</taxon>
        <taxon>ecological metagenomes</taxon>
    </lineage>
</organism>
<reference evidence="1" key="1">
    <citation type="journal article" date="2015" name="Nature">
        <title>Complex archaea that bridge the gap between prokaryotes and eukaryotes.</title>
        <authorList>
            <person name="Spang A."/>
            <person name="Saw J.H."/>
            <person name="Jorgensen S.L."/>
            <person name="Zaremba-Niedzwiedzka K."/>
            <person name="Martijn J."/>
            <person name="Lind A.E."/>
            <person name="van Eijk R."/>
            <person name="Schleper C."/>
            <person name="Guy L."/>
            <person name="Ettema T.J."/>
        </authorList>
    </citation>
    <scope>NUCLEOTIDE SEQUENCE</scope>
</reference>